<dbReference type="EMBL" id="JACAZH010000006">
    <property type="protein sequence ID" value="KAF7367134.1"/>
    <property type="molecule type" value="Genomic_DNA"/>
</dbReference>
<dbReference type="AlphaFoldDB" id="A0A8H7D9E2"/>
<comment type="caution">
    <text evidence="1">The sequence shown here is derived from an EMBL/GenBank/DDBJ whole genome shotgun (WGS) entry which is preliminary data.</text>
</comment>
<sequence length="278" mass="31156">MAQFFYLRTRLKQWFSRTRNLFAGMHHGANAAKPMQFINDVPPVQSKEPPPSSTLQIDNASNFTIHATEDPPSPLCVAHNHPVDIYRGDGREADRCLEGLRPLTENQPNLLRIICVGIAFSDPPSVARISRVLCLPEDEVRRSIEAVATHLNSLVVFAGNIEFPPAFVSAMYRSCLHIMGASHGYIACWCLEGAMSRTRDIAYALSYWAWHVSQATPSARLATALENFPFVLCTVTEHQLSNVIHWLKLCDGLVDVSDLISQYEDRLRTLAEIPLSER</sequence>
<name>A0A8H7D9E2_9AGAR</name>
<proteinExistence type="predicted"/>
<keyword evidence="2" id="KW-1185">Reference proteome</keyword>
<accession>A0A8H7D9E2</accession>
<reference evidence="1" key="1">
    <citation type="submission" date="2020-05" db="EMBL/GenBank/DDBJ databases">
        <title>Mycena genomes resolve the evolution of fungal bioluminescence.</title>
        <authorList>
            <person name="Tsai I.J."/>
        </authorList>
    </citation>
    <scope>NUCLEOTIDE SEQUENCE</scope>
    <source>
        <strain evidence="1">160909Yilan</strain>
    </source>
</reference>
<dbReference type="Proteomes" id="UP000623467">
    <property type="component" value="Unassembled WGS sequence"/>
</dbReference>
<organism evidence="1 2">
    <name type="scientific">Mycena sanguinolenta</name>
    <dbReference type="NCBI Taxonomy" id="230812"/>
    <lineage>
        <taxon>Eukaryota</taxon>
        <taxon>Fungi</taxon>
        <taxon>Dikarya</taxon>
        <taxon>Basidiomycota</taxon>
        <taxon>Agaricomycotina</taxon>
        <taxon>Agaricomycetes</taxon>
        <taxon>Agaricomycetidae</taxon>
        <taxon>Agaricales</taxon>
        <taxon>Marasmiineae</taxon>
        <taxon>Mycenaceae</taxon>
        <taxon>Mycena</taxon>
    </lineage>
</organism>
<protein>
    <submittedName>
        <fullName evidence="1">Uncharacterized protein</fullName>
    </submittedName>
</protein>
<evidence type="ECO:0000313" key="1">
    <source>
        <dbReference type="EMBL" id="KAF7367134.1"/>
    </source>
</evidence>
<evidence type="ECO:0000313" key="2">
    <source>
        <dbReference type="Proteomes" id="UP000623467"/>
    </source>
</evidence>
<gene>
    <name evidence="1" type="ORF">MSAN_00973100</name>
</gene>